<keyword evidence="1" id="KW-1133">Transmembrane helix</keyword>
<sequence>MDCSDPSYRQISASCIATMLLSAVLISIFIATRLSLFGVGATHICERASGISRCAGQANSARQRFCLILCLLALSITTTSCLPTELHSISPILYCFSPPHQLYVFLSMLIVFFLSFIIMCGAALWLSCSPSFRVYHEERYAIEACVHALWT</sequence>
<keyword evidence="1" id="KW-0812">Transmembrane</keyword>
<accession>A0A0M3HWI0</accession>
<proteinExistence type="predicted"/>
<evidence type="ECO:0000256" key="1">
    <source>
        <dbReference type="SAM" id="Phobius"/>
    </source>
</evidence>
<evidence type="ECO:0000313" key="3">
    <source>
        <dbReference type="WBParaSite" id="ALUE_0000749901-mRNA-1"/>
    </source>
</evidence>
<feature type="transmembrane region" description="Helical" evidence="1">
    <location>
        <begin position="102"/>
        <end position="126"/>
    </location>
</feature>
<feature type="transmembrane region" description="Helical" evidence="1">
    <location>
        <begin position="65"/>
        <end position="82"/>
    </location>
</feature>
<dbReference type="Proteomes" id="UP000036681">
    <property type="component" value="Unplaced"/>
</dbReference>
<dbReference type="AlphaFoldDB" id="A0A0M3HWI0"/>
<keyword evidence="2" id="KW-1185">Reference proteome</keyword>
<evidence type="ECO:0000313" key="2">
    <source>
        <dbReference type="Proteomes" id="UP000036681"/>
    </source>
</evidence>
<feature type="transmembrane region" description="Helical" evidence="1">
    <location>
        <begin position="20"/>
        <end position="44"/>
    </location>
</feature>
<name>A0A0M3HWI0_ASCLU</name>
<organism evidence="2 3">
    <name type="scientific">Ascaris lumbricoides</name>
    <name type="common">Giant roundworm</name>
    <dbReference type="NCBI Taxonomy" id="6252"/>
    <lineage>
        <taxon>Eukaryota</taxon>
        <taxon>Metazoa</taxon>
        <taxon>Ecdysozoa</taxon>
        <taxon>Nematoda</taxon>
        <taxon>Chromadorea</taxon>
        <taxon>Rhabditida</taxon>
        <taxon>Spirurina</taxon>
        <taxon>Ascaridomorpha</taxon>
        <taxon>Ascaridoidea</taxon>
        <taxon>Ascarididae</taxon>
        <taxon>Ascaris</taxon>
    </lineage>
</organism>
<reference evidence="3" key="1">
    <citation type="submission" date="2017-02" db="UniProtKB">
        <authorList>
            <consortium name="WormBaseParasite"/>
        </authorList>
    </citation>
    <scope>IDENTIFICATION</scope>
</reference>
<keyword evidence="1" id="KW-0472">Membrane</keyword>
<protein>
    <submittedName>
        <fullName evidence="3">G-protein coupled receptors family 1 profile domain-containing protein</fullName>
    </submittedName>
</protein>
<dbReference type="WBParaSite" id="ALUE_0000749901-mRNA-1">
    <property type="protein sequence ID" value="ALUE_0000749901-mRNA-1"/>
    <property type="gene ID" value="ALUE_0000749901"/>
</dbReference>